<keyword evidence="6" id="KW-1185">Reference proteome</keyword>
<dbReference type="GO" id="GO:0005737">
    <property type="term" value="C:cytoplasm"/>
    <property type="evidence" value="ECO:0007669"/>
    <property type="project" value="UniProtKB-ARBA"/>
</dbReference>
<evidence type="ECO:0000256" key="3">
    <source>
        <dbReference type="ARBA" id="ARBA00023274"/>
    </source>
</evidence>
<dbReference type="InterPro" id="IPR001787">
    <property type="entry name" value="Ribosomal_bL21"/>
</dbReference>
<evidence type="ECO:0000256" key="2">
    <source>
        <dbReference type="ARBA" id="ARBA00022980"/>
    </source>
</evidence>
<dbReference type="InterPro" id="IPR028909">
    <property type="entry name" value="bL21-like"/>
</dbReference>
<protein>
    <recommendedName>
        <fullName evidence="4">Large ribosomal subunit protein bL21m</fullName>
    </recommendedName>
</protein>
<dbReference type="GO" id="GO:1990904">
    <property type="term" value="C:ribonucleoprotein complex"/>
    <property type="evidence" value="ECO:0007669"/>
    <property type="project" value="UniProtKB-KW"/>
</dbReference>
<keyword evidence="2" id="KW-0689">Ribosomal protein</keyword>
<evidence type="ECO:0000313" key="5">
    <source>
        <dbReference type="EMBL" id="KAL3266196.1"/>
    </source>
</evidence>
<organism evidence="5 6">
    <name type="scientific">Cryptolaemus montrouzieri</name>
    <dbReference type="NCBI Taxonomy" id="559131"/>
    <lineage>
        <taxon>Eukaryota</taxon>
        <taxon>Metazoa</taxon>
        <taxon>Ecdysozoa</taxon>
        <taxon>Arthropoda</taxon>
        <taxon>Hexapoda</taxon>
        <taxon>Insecta</taxon>
        <taxon>Pterygota</taxon>
        <taxon>Neoptera</taxon>
        <taxon>Endopterygota</taxon>
        <taxon>Coleoptera</taxon>
        <taxon>Polyphaga</taxon>
        <taxon>Cucujiformia</taxon>
        <taxon>Coccinelloidea</taxon>
        <taxon>Coccinellidae</taxon>
        <taxon>Scymninae</taxon>
        <taxon>Scymnini</taxon>
        <taxon>Cryptolaemus</taxon>
    </lineage>
</organism>
<dbReference type="PANTHER" id="PTHR21349">
    <property type="entry name" value="50S RIBOSOMAL PROTEIN L21"/>
    <property type="match status" value="1"/>
</dbReference>
<name>A0ABD2MII7_9CUCU</name>
<proteinExistence type="inferred from homology"/>
<dbReference type="GO" id="GO:0005840">
    <property type="term" value="C:ribosome"/>
    <property type="evidence" value="ECO:0007669"/>
    <property type="project" value="UniProtKB-KW"/>
</dbReference>
<dbReference type="EMBL" id="JABFTP020000001">
    <property type="protein sequence ID" value="KAL3266196.1"/>
    <property type="molecule type" value="Genomic_DNA"/>
</dbReference>
<gene>
    <name evidence="5" type="ORF">HHI36_010379</name>
</gene>
<dbReference type="AlphaFoldDB" id="A0ABD2MII7"/>
<dbReference type="SUPFAM" id="SSF141091">
    <property type="entry name" value="L21p-like"/>
    <property type="match status" value="1"/>
</dbReference>
<dbReference type="Proteomes" id="UP001516400">
    <property type="component" value="Unassembled WGS sequence"/>
</dbReference>
<comment type="similarity">
    <text evidence="1">Belongs to the bacterial ribosomal protein bL21 family.</text>
</comment>
<evidence type="ECO:0000313" key="6">
    <source>
        <dbReference type="Proteomes" id="UP001516400"/>
    </source>
</evidence>
<reference evidence="5 6" key="1">
    <citation type="journal article" date="2021" name="BMC Biol.">
        <title>Horizontally acquired antibacterial genes associated with adaptive radiation of ladybird beetles.</title>
        <authorList>
            <person name="Li H.S."/>
            <person name="Tang X.F."/>
            <person name="Huang Y.H."/>
            <person name="Xu Z.Y."/>
            <person name="Chen M.L."/>
            <person name="Du X.Y."/>
            <person name="Qiu B.Y."/>
            <person name="Chen P.T."/>
            <person name="Zhang W."/>
            <person name="Slipinski A."/>
            <person name="Escalona H.E."/>
            <person name="Waterhouse R.M."/>
            <person name="Zwick A."/>
            <person name="Pang H."/>
        </authorList>
    </citation>
    <scope>NUCLEOTIDE SEQUENCE [LARGE SCALE GENOMIC DNA]</scope>
    <source>
        <strain evidence="5">SYSU2018</strain>
    </source>
</reference>
<dbReference type="PANTHER" id="PTHR21349:SF0">
    <property type="entry name" value="LARGE RIBOSOMAL SUBUNIT PROTEIN BL21M"/>
    <property type="match status" value="1"/>
</dbReference>
<evidence type="ECO:0000256" key="1">
    <source>
        <dbReference type="ARBA" id="ARBA00008563"/>
    </source>
</evidence>
<accession>A0ABD2MII7</accession>
<dbReference type="HAMAP" id="MF_01363">
    <property type="entry name" value="Ribosomal_bL21"/>
    <property type="match status" value="1"/>
</dbReference>
<dbReference type="NCBIfam" id="TIGR00061">
    <property type="entry name" value="L21"/>
    <property type="match status" value="1"/>
</dbReference>
<comment type="caution">
    <text evidence="5">The sequence shown here is derived from an EMBL/GenBank/DDBJ whole genome shotgun (WGS) entry which is preliminary data.</text>
</comment>
<evidence type="ECO:0000256" key="4">
    <source>
        <dbReference type="ARBA" id="ARBA00044129"/>
    </source>
</evidence>
<dbReference type="InterPro" id="IPR036164">
    <property type="entry name" value="bL21-like_sf"/>
</dbReference>
<keyword evidence="3" id="KW-0687">Ribonucleoprotein</keyword>
<sequence>MTSLLRNIFPKFTCMLKSRTVPKKLLPNITPLNFFSNVPSPTPYEIVDQNEKNSERELIKSDIIRKITEKVQNEGEPLFAVVHVAGKQFKITRGDIIVIEGYWPPDAGDKISLDKVMIVGAKDFSIIGKPLIQNGLVRVDATVIEKTVSHTKTHFKKKRRKQYKRINFYRIPQTKLQINTIRFVGEINNPPDVSEVKTRSIK</sequence>
<dbReference type="Pfam" id="PF00829">
    <property type="entry name" value="Ribosomal_L21p"/>
    <property type="match status" value="1"/>
</dbReference>